<feature type="region of interest" description="Disordered" evidence="1">
    <location>
        <begin position="68"/>
        <end position="93"/>
    </location>
</feature>
<dbReference type="AlphaFoldDB" id="A0AAV6VDX2"/>
<accession>A0AAV6VDX2</accession>
<name>A0AAV6VDX2_9ARAC</name>
<comment type="caution">
    <text evidence="2">The sequence shown here is derived from an EMBL/GenBank/DDBJ whole genome shotgun (WGS) entry which is preliminary data.</text>
</comment>
<reference evidence="2 3" key="1">
    <citation type="journal article" date="2022" name="Nat. Ecol. Evol.">
        <title>A masculinizing supergene underlies an exaggerated male reproductive morph in a spider.</title>
        <authorList>
            <person name="Hendrickx F."/>
            <person name="De Corte Z."/>
            <person name="Sonet G."/>
            <person name="Van Belleghem S.M."/>
            <person name="Kostlbacher S."/>
            <person name="Vangestel C."/>
        </authorList>
    </citation>
    <scope>NUCLEOTIDE SEQUENCE [LARGE SCALE GENOMIC DNA]</scope>
    <source>
        <strain evidence="2">W744_W776</strain>
    </source>
</reference>
<dbReference type="EMBL" id="JAFNEN010000106">
    <property type="protein sequence ID" value="KAG8194207.1"/>
    <property type="molecule type" value="Genomic_DNA"/>
</dbReference>
<evidence type="ECO:0000313" key="2">
    <source>
        <dbReference type="EMBL" id="KAG8194207.1"/>
    </source>
</evidence>
<sequence length="139" mass="15205">MVTGFPMSAPTSVITTGNRGPNGIFIPSAEPALAIIIQDPVSMKGNSIRGLWRVPPKPNHSLLQLFKRDNKSAHPKSAANSPIQKPSRQQQHLVWTPTLQTEISTRGYPRRRLQKSSGKDGSLARSVISPSLLIGIHRK</sequence>
<feature type="compositionally biased region" description="Polar residues" evidence="1">
    <location>
        <begin position="78"/>
        <end position="93"/>
    </location>
</feature>
<evidence type="ECO:0000256" key="1">
    <source>
        <dbReference type="SAM" id="MobiDB-lite"/>
    </source>
</evidence>
<proteinExistence type="predicted"/>
<protein>
    <submittedName>
        <fullName evidence="2">Uncharacterized protein</fullName>
    </submittedName>
</protein>
<organism evidence="2 3">
    <name type="scientific">Oedothorax gibbosus</name>
    <dbReference type="NCBI Taxonomy" id="931172"/>
    <lineage>
        <taxon>Eukaryota</taxon>
        <taxon>Metazoa</taxon>
        <taxon>Ecdysozoa</taxon>
        <taxon>Arthropoda</taxon>
        <taxon>Chelicerata</taxon>
        <taxon>Arachnida</taxon>
        <taxon>Araneae</taxon>
        <taxon>Araneomorphae</taxon>
        <taxon>Entelegynae</taxon>
        <taxon>Araneoidea</taxon>
        <taxon>Linyphiidae</taxon>
        <taxon>Erigoninae</taxon>
        <taxon>Oedothorax</taxon>
    </lineage>
</organism>
<keyword evidence="3" id="KW-1185">Reference proteome</keyword>
<gene>
    <name evidence="2" type="ORF">JTE90_024539</name>
</gene>
<evidence type="ECO:0000313" key="3">
    <source>
        <dbReference type="Proteomes" id="UP000827092"/>
    </source>
</evidence>
<dbReference type="Proteomes" id="UP000827092">
    <property type="component" value="Unassembled WGS sequence"/>
</dbReference>